<gene>
    <name evidence="2" type="ORF">VV01_10935</name>
</gene>
<comment type="caution">
    <text evidence="2">The sequence shown here is derived from an EMBL/GenBank/DDBJ whole genome shotgun (WGS) entry which is preliminary data.</text>
</comment>
<dbReference type="RefSeq" id="WP_050669910.1">
    <property type="nucleotide sequence ID" value="NZ_LAIR01000002.1"/>
</dbReference>
<feature type="compositionally biased region" description="Basic and acidic residues" evidence="1">
    <location>
        <begin position="82"/>
        <end position="96"/>
    </location>
</feature>
<name>A0A0L6CJ72_9MICO</name>
<feature type="region of interest" description="Disordered" evidence="1">
    <location>
        <begin position="1"/>
        <end position="25"/>
    </location>
</feature>
<dbReference type="EMBL" id="LAIR01000002">
    <property type="protein sequence ID" value="KNX37548.1"/>
    <property type="molecule type" value="Genomic_DNA"/>
</dbReference>
<dbReference type="STRING" id="1631356.VV01_10935"/>
<reference evidence="3" key="1">
    <citation type="submission" date="2015-03" db="EMBL/GenBank/DDBJ databases">
        <title>Luteipulveratus halotolerans sp. nov., a novel actinobacterium (Dermacoccaceae) from Sarawak, Malaysia.</title>
        <authorList>
            <person name="Juboi H."/>
            <person name="Basik A."/>
            <person name="Shamsul S.S."/>
            <person name="Arnold P."/>
            <person name="Schmitt E.K."/>
            <person name="Sanglier J.-J."/>
            <person name="Yeo T."/>
        </authorList>
    </citation>
    <scope>NUCLEOTIDE SEQUENCE [LARGE SCALE GENOMIC DNA]</scope>
    <source>
        <strain evidence="3">C296001</strain>
    </source>
</reference>
<feature type="region of interest" description="Disordered" evidence="1">
    <location>
        <begin position="60"/>
        <end position="96"/>
    </location>
</feature>
<evidence type="ECO:0000313" key="2">
    <source>
        <dbReference type="EMBL" id="KNX37548.1"/>
    </source>
</evidence>
<protein>
    <submittedName>
        <fullName evidence="2">Uncharacterized protein</fullName>
    </submittedName>
</protein>
<proteinExistence type="predicted"/>
<accession>A0A0L6CJ72</accession>
<organism evidence="2 3">
    <name type="scientific">Luteipulveratus halotolerans</name>
    <dbReference type="NCBI Taxonomy" id="1631356"/>
    <lineage>
        <taxon>Bacteria</taxon>
        <taxon>Bacillati</taxon>
        <taxon>Actinomycetota</taxon>
        <taxon>Actinomycetes</taxon>
        <taxon>Micrococcales</taxon>
        <taxon>Dermacoccaceae</taxon>
        <taxon>Luteipulveratus</taxon>
    </lineage>
</organism>
<feature type="compositionally biased region" description="Basic and acidic residues" evidence="1">
    <location>
        <begin position="1"/>
        <end position="11"/>
    </location>
</feature>
<evidence type="ECO:0000256" key="1">
    <source>
        <dbReference type="SAM" id="MobiDB-lite"/>
    </source>
</evidence>
<dbReference type="AlphaFoldDB" id="A0A0L6CJ72"/>
<feature type="compositionally biased region" description="Low complexity" evidence="1">
    <location>
        <begin position="13"/>
        <end position="25"/>
    </location>
</feature>
<keyword evidence="3" id="KW-1185">Reference proteome</keyword>
<dbReference type="Proteomes" id="UP000037397">
    <property type="component" value="Unassembled WGS sequence"/>
</dbReference>
<sequence length="96" mass="10013">MTYDVHTDHLRGASRSMSTSSSGMTTLSNDLARALRALGTATGSPDIATTADELARGWGRTTGGMLSEARGLTRGLSASATRYDHAERGLQAGGER</sequence>
<evidence type="ECO:0000313" key="3">
    <source>
        <dbReference type="Proteomes" id="UP000037397"/>
    </source>
</evidence>